<keyword evidence="2" id="KW-1133">Transmembrane helix</keyword>
<protein>
    <submittedName>
        <fullName evidence="4">Probable mitochondrial saccharopine dehydrogenase-like oxidoreductase At5g39410</fullName>
    </submittedName>
</protein>
<evidence type="ECO:0000256" key="2">
    <source>
        <dbReference type="SAM" id="Phobius"/>
    </source>
</evidence>
<dbReference type="Proteomes" id="UP000887116">
    <property type="component" value="Unassembled WGS sequence"/>
</dbReference>
<dbReference type="Pfam" id="PF03435">
    <property type="entry name" value="Sacchrp_dh_NADP"/>
    <property type="match status" value="1"/>
</dbReference>
<feature type="domain" description="Saccharopine dehydrogenase NADP binding" evidence="3">
    <location>
        <begin position="21"/>
        <end position="142"/>
    </location>
</feature>
<keyword evidence="2" id="KW-0472">Membrane</keyword>
<accession>A0A8X6GSV4</accession>
<evidence type="ECO:0000313" key="5">
    <source>
        <dbReference type="Proteomes" id="UP000887116"/>
    </source>
</evidence>
<dbReference type="Gene3D" id="3.40.50.720">
    <property type="entry name" value="NAD(P)-binding Rossmann-like Domain"/>
    <property type="match status" value="1"/>
</dbReference>
<gene>
    <name evidence="4" type="primary">At5g39410</name>
    <name evidence="4" type="ORF">TNCT_467531</name>
</gene>
<dbReference type="OrthoDB" id="10268090at2759"/>
<dbReference type="GO" id="GO:0005886">
    <property type="term" value="C:plasma membrane"/>
    <property type="evidence" value="ECO:0007669"/>
    <property type="project" value="TreeGrafter"/>
</dbReference>
<dbReference type="InterPro" id="IPR036291">
    <property type="entry name" value="NAD(P)-bd_dom_sf"/>
</dbReference>
<dbReference type="PANTHER" id="PTHR12286">
    <property type="entry name" value="SACCHAROPINE DEHYDROGENASE-LIKE OXIDOREDUCTASE"/>
    <property type="match status" value="1"/>
</dbReference>
<organism evidence="4 5">
    <name type="scientific">Trichonephila clavata</name>
    <name type="common">Joro spider</name>
    <name type="synonym">Nephila clavata</name>
    <dbReference type="NCBI Taxonomy" id="2740835"/>
    <lineage>
        <taxon>Eukaryota</taxon>
        <taxon>Metazoa</taxon>
        <taxon>Ecdysozoa</taxon>
        <taxon>Arthropoda</taxon>
        <taxon>Chelicerata</taxon>
        <taxon>Arachnida</taxon>
        <taxon>Araneae</taxon>
        <taxon>Araneomorphae</taxon>
        <taxon>Entelegynae</taxon>
        <taxon>Araneoidea</taxon>
        <taxon>Nephilidae</taxon>
        <taxon>Trichonephila</taxon>
    </lineage>
</organism>
<comment type="caution">
    <text evidence="4">The sequence shown here is derived from an EMBL/GenBank/DDBJ whole genome shotgun (WGS) entry which is preliminary data.</text>
</comment>
<comment type="similarity">
    <text evidence="1">Belongs to the saccharopine dehydrogenase family.</text>
</comment>
<dbReference type="GO" id="GO:0005739">
    <property type="term" value="C:mitochondrion"/>
    <property type="evidence" value="ECO:0007669"/>
    <property type="project" value="TreeGrafter"/>
</dbReference>
<evidence type="ECO:0000256" key="1">
    <source>
        <dbReference type="ARBA" id="ARBA00038048"/>
    </source>
</evidence>
<proteinExistence type="inferred from homology"/>
<dbReference type="GO" id="GO:0005811">
    <property type="term" value="C:lipid droplet"/>
    <property type="evidence" value="ECO:0007669"/>
    <property type="project" value="TreeGrafter"/>
</dbReference>
<dbReference type="GO" id="GO:0009247">
    <property type="term" value="P:glycolipid biosynthetic process"/>
    <property type="evidence" value="ECO:0007669"/>
    <property type="project" value="TreeGrafter"/>
</dbReference>
<feature type="transmembrane region" description="Helical" evidence="2">
    <location>
        <begin position="317"/>
        <end position="337"/>
    </location>
</feature>
<dbReference type="SUPFAM" id="SSF51735">
    <property type="entry name" value="NAD(P)-binding Rossmann-fold domains"/>
    <property type="match status" value="1"/>
</dbReference>
<evidence type="ECO:0000313" key="4">
    <source>
        <dbReference type="EMBL" id="GFR09164.1"/>
    </source>
</evidence>
<keyword evidence="2" id="KW-0812">Transmembrane</keyword>
<name>A0A8X6GSV4_TRICU</name>
<evidence type="ECO:0000259" key="3">
    <source>
        <dbReference type="Pfam" id="PF03435"/>
    </source>
</evidence>
<keyword evidence="5" id="KW-1185">Reference proteome</keyword>
<dbReference type="PANTHER" id="PTHR12286:SF5">
    <property type="entry name" value="SACCHAROPINE DEHYDROGENASE-LIKE OXIDOREDUCTASE"/>
    <property type="match status" value="1"/>
</dbReference>
<dbReference type="AlphaFoldDB" id="A0A8X6GSV4"/>
<dbReference type="InterPro" id="IPR051276">
    <property type="entry name" value="Saccharopine_DH-like_oxidrdct"/>
</dbReference>
<sequence length="462" mass="52217">MTKIFVNSVVVGLSEQDSLNIGYRVVEEIANCVEAAEIKWAVAGRNVKNLRETLDTVRDYSRKKRDITNIPIIVADVGNSSSIIEMCKRTKLLLNCVGPYNEFGGEEIVSACIECKTHCIDLSAEIRHLDTVQANYFKLAEERGVYIVQACGVGSLPEDYAIELFMQKFPGKLFYKVNKKVLAVSAFPMKEVRIRGLNSVEFYQEFSDGPQGITIGYGTFMSILNSLRDYFNYSKFENEVQEKVFNKKPMKTEFPLKFGWIPILYSWKEKALCVKNMGPDVRNIRRSQMFRANYTDSDSLIDVQGYLKLPSLTKTVYYSYVFLLSLFSVFLFGKSLLIKYAPTLTFGFFSKTGPTRQQLLEGSTKMTFYAEGWKNKSEESLNKHSTKPDSRLKLTITGPEPAYPFTAKCMVQAGLTLLKEQEKMPLKGGVLTPGVAFGKTTIQKRLEKSGLTFTLEDISCSV</sequence>
<dbReference type="InterPro" id="IPR005097">
    <property type="entry name" value="Sacchrp_dh_NADP-bd"/>
</dbReference>
<reference evidence="4" key="1">
    <citation type="submission" date="2020-07" db="EMBL/GenBank/DDBJ databases">
        <title>Multicomponent nature underlies the extraordinary mechanical properties of spider dragline silk.</title>
        <authorList>
            <person name="Kono N."/>
            <person name="Nakamura H."/>
            <person name="Mori M."/>
            <person name="Yoshida Y."/>
            <person name="Ohtoshi R."/>
            <person name="Malay A.D."/>
            <person name="Moran D.A.P."/>
            <person name="Tomita M."/>
            <person name="Numata K."/>
            <person name="Arakawa K."/>
        </authorList>
    </citation>
    <scope>NUCLEOTIDE SEQUENCE</scope>
</reference>
<dbReference type="EMBL" id="BMAO01006502">
    <property type="protein sequence ID" value="GFR09164.1"/>
    <property type="molecule type" value="Genomic_DNA"/>
</dbReference>